<gene>
    <name evidence="10" type="ORF">JDV02_009004</name>
</gene>
<evidence type="ECO:0000313" key="11">
    <source>
        <dbReference type="Proteomes" id="UP000829364"/>
    </source>
</evidence>
<evidence type="ECO:0000256" key="1">
    <source>
        <dbReference type="ARBA" id="ARBA00004477"/>
    </source>
</evidence>
<evidence type="ECO:0000256" key="8">
    <source>
        <dbReference type="SAM" id="SignalP"/>
    </source>
</evidence>
<keyword evidence="3 8" id="KW-0732">Signal</keyword>
<evidence type="ECO:0000256" key="4">
    <source>
        <dbReference type="ARBA" id="ARBA00022824"/>
    </source>
</evidence>
<evidence type="ECO:0000256" key="7">
    <source>
        <dbReference type="SAM" id="Phobius"/>
    </source>
</evidence>
<dbReference type="GO" id="GO:0008250">
    <property type="term" value="C:oligosaccharyltransferase complex"/>
    <property type="evidence" value="ECO:0007669"/>
    <property type="project" value="InterPro"/>
</dbReference>
<name>A0A9Q8QL88_9HYPO</name>
<sequence length="282" mass="29673">MRFLTASTLLALAGAVHAASPWTFSDGIVTVVSKAADNVVEKFSDTDRAKKTVTLGHQDTLKVSLTAQEGSKARRPHQAFLVLKEASGLEAPFPLTVKPSGKGSVQITQKDLPVQLLLSQSPLEATLIIGSQGSTKGTVTPVFNVAVTLDVNGPAPAYEKPLRYGPLAEIHHIFRAGPKNPPKIVSLVFSLAVLATVPALLVGWLVLGANVSHISKALGSAPISHAVFFGSIVAMEGVFFLYYSSWNLFQALPAMGVVGAAAFLSGTKALGEVQRRRGAGER</sequence>
<feature type="chain" id="PRO_5044247427" description="Ribophorin II C-terminal domain-containing protein" evidence="8">
    <location>
        <begin position="19"/>
        <end position="282"/>
    </location>
</feature>
<evidence type="ECO:0000256" key="6">
    <source>
        <dbReference type="ARBA" id="ARBA00023136"/>
    </source>
</evidence>
<keyword evidence="2 7" id="KW-0812">Transmembrane</keyword>
<dbReference type="InterPro" id="IPR008814">
    <property type="entry name" value="Swp1"/>
</dbReference>
<keyword evidence="4" id="KW-0256">Endoplasmic reticulum</keyword>
<dbReference type="InterPro" id="IPR056790">
    <property type="entry name" value="Ribophorin_II_C"/>
</dbReference>
<feature type="signal peptide" evidence="8">
    <location>
        <begin position="1"/>
        <end position="18"/>
    </location>
</feature>
<organism evidence="10 11">
    <name type="scientific">Purpureocillium takamizusanense</name>
    <dbReference type="NCBI Taxonomy" id="2060973"/>
    <lineage>
        <taxon>Eukaryota</taxon>
        <taxon>Fungi</taxon>
        <taxon>Dikarya</taxon>
        <taxon>Ascomycota</taxon>
        <taxon>Pezizomycotina</taxon>
        <taxon>Sordariomycetes</taxon>
        <taxon>Hypocreomycetidae</taxon>
        <taxon>Hypocreales</taxon>
        <taxon>Ophiocordycipitaceae</taxon>
        <taxon>Purpureocillium</taxon>
    </lineage>
</organism>
<dbReference type="OrthoDB" id="432292at2759"/>
<dbReference type="RefSeq" id="XP_047846650.1">
    <property type="nucleotide sequence ID" value="XM_047990641.1"/>
</dbReference>
<dbReference type="Pfam" id="PF25147">
    <property type="entry name" value="Ribophorin_II_C"/>
    <property type="match status" value="1"/>
</dbReference>
<feature type="transmembrane region" description="Helical" evidence="7">
    <location>
        <begin position="219"/>
        <end position="242"/>
    </location>
</feature>
<proteinExistence type="predicted"/>
<dbReference type="PANTHER" id="PTHR12640">
    <property type="entry name" value="RIBOPHORIN II"/>
    <property type="match status" value="1"/>
</dbReference>
<evidence type="ECO:0000313" key="10">
    <source>
        <dbReference type="EMBL" id="UNI23169.1"/>
    </source>
</evidence>
<protein>
    <recommendedName>
        <fullName evidence="9">Ribophorin II C-terminal domain-containing protein</fullName>
    </recommendedName>
</protein>
<keyword evidence="5 7" id="KW-1133">Transmembrane helix</keyword>
<dbReference type="GeneID" id="72070949"/>
<evidence type="ECO:0000256" key="2">
    <source>
        <dbReference type="ARBA" id="ARBA00022692"/>
    </source>
</evidence>
<evidence type="ECO:0000259" key="9">
    <source>
        <dbReference type="Pfam" id="PF25147"/>
    </source>
</evidence>
<keyword evidence="6 7" id="KW-0472">Membrane</keyword>
<feature type="domain" description="Ribophorin II C-terminal" evidence="9">
    <location>
        <begin position="174"/>
        <end position="277"/>
    </location>
</feature>
<feature type="transmembrane region" description="Helical" evidence="7">
    <location>
        <begin position="184"/>
        <end position="207"/>
    </location>
</feature>
<dbReference type="AlphaFoldDB" id="A0A9Q8QL88"/>
<dbReference type="GO" id="GO:0006487">
    <property type="term" value="P:protein N-linked glycosylation"/>
    <property type="evidence" value="ECO:0007669"/>
    <property type="project" value="TreeGrafter"/>
</dbReference>
<evidence type="ECO:0000256" key="5">
    <source>
        <dbReference type="ARBA" id="ARBA00022989"/>
    </source>
</evidence>
<dbReference type="EMBL" id="CP086362">
    <property type="protein sequence ID" value="UNI23169.1"/>
    <property type="molecule type" value="Genomic_DNA"/>
</dbReference>
<keyword evidence="11" id="KW-1185">Reference proteome</keyword>
<comment type="subcellular location">
    <subcellularLocation>
        <location evidence="1">Endoplasmic reticulum membrane</location>
        <topology evidence="1">Multi-pass membrane protein</topology>
    </subcellularLocation>
</comment>
<dbReference type="Proteomes" id="UP000829364">
    <property type="component" value="Chromosome 9"/>
</dbReference>
<accession>A0A9Q8QL88</accession>
<evidence type="ECO:0000256" key="3">
    <source>
        <dbReference type="ARBA" id="ARBA00022729"/>
    </source>
</evidence>
<dbReference type="KEGG" id="ptkz:JDV02_009004"/>
<reference evidence="10" key="1">
    <citation type="submission" date="2021-11" db="EMBL/GenBank/DDBJ databases">
        <title>Purpureocillium_takamizusanense_genome.</title>
        <authorList>
            <person name="Nguyen N.-H."/>
        </authorList>
    </citation>
    <scope>NUCLEOTIDE SEQUENCE</scope>
    <source>
        <strain evidence="10">PT3</strain>
    </source>
</reference>
<dbReference type="PANTHER" id="PTHR12640:SF0">
    <property type="entry name" value="DOLICHYL-DIPHOSPHOOLIGOSACCHARIDE--PROTEIN GLYCOSYLTRANSFERASE SUBUNIT 2"/>
    <property type="match status" value="1"/>
</dbReference>